<keyword evidence="1" id="KW-0614">Plasmid</keyword>
<sequence>MLAFKAIQERVCEVTIMNSHQQTLRQLIEKWLSPTPATPVRVTRFSRTRDSNRRYVCVEVARSACPVAIVFFRHGDGVWRVFPPDRERPAMACPQAA</sequence>
<dbReference type="HOGENOM" id="CLU_179114_0_0_4"/>
<dbReference type="Proteomes" id="UP000001192">
    <property type="component" value="Plasmid pBPHY01"/>
</dbReference>
<geneLocation type="plasmid" evidence="1 2">
    <name>pBPHY01</name>
</geneLocation>
<name>B2JVJ7_PARP8</name>
<gene>
    <name evidence="1" type="ordered locus">Bphy_5910</name>
</gene>
<protein>
    <submittedName>
        <fullName evidence="1">Uncharacterized protein</fullName>
    </submittedName>
</protein>
<organism evidence="1 2">
    <name type="scientific">Paraburkholderia phymatum (strain DSM 17167 / CIP 108236 / LMG 21445 / STM815)</name>
    <name type="common">Burkholderia phymatum</name>
    <dbReference type="NCBI Taxonomy" id="391038"/>
    <lineage>
        <taxon>Bacteria</taxon>
        <taxon>Pseudomonadati</taxon>
        <taxon>Pseudomonadota</taxon>
        <taxon>Betaproteobacteria</taxon>
        <taxon>Burkholderiales</taxon>
        <taxon>Burkholderiaceae</taxon>
        <taxon>Paraburkholderia</taxon>
    </lineage>
</organism>
<reference evidence="2" key="1">
    <citation type="journal article" date="2014" name="Stand. Genomic Sci.">
        <title>Complete genome sequence of Burkholderia phymatum STM815(T), a broad host range and efficient nitrogen-fixing symbiont of Mimosa species.</title>
        <authorList>
            <person name="Moulin L."/>
            <person name="Klonowska A."/>
            <person name="Caroline B."/>
            <person name="Booth K."/>
            <person name="Vriezen J.A."/>
            <person name="Melkonian R."/>
            <person name="James E.K."/>
            <person name="Young J.P."/>
            <person name="Bena G."/>
            <person name="Hauser L."/>
            <person name="Land M."/>
            <person name="Kyrpides N."/>
            <person name="Bruce D."/>
            <person name="Chain P."/>
            <person name="Copeland A."/>
            <person name="Pitluck S."/>
            <person name="Woyke T."/>
            <person name="Lizotte-Waniewski M."/>
            <person name="Bristow J."/>
            <person name="Riley M."/>
        </authorList>
    </citation>
    <scope>NUCLEOTIDE SEQUENCE [LARGE SCALE GENOMIC DNA]</scope>
    <source>
        <strain evidence="2">DSM 17167 / CIP 108236 / LMG 21445 / STM815</strain>
        <plasmid evidence="2">Plasmid pBPHY01</plasmid>
    </source>
</reference>
<dbReference type="EMBL" id="CP001045">
    <property type="protein sequence ID" value="ACC74974.1"/>
    <property type="molecule type" value="Genomic_DNA"/>
</dbReference>
<dbReference type="KEGG" id="bph:Bphy_5910"/>
<evidence type="ECO:0000313" key="1">
    <source>
        <dbReference type="EMBL" id="ACC74974.1"/>
    </source>
</evidence>
<evidence type="ECO:0000313" key="2">
    <source>
        <dbReference type="Proteomes" id="UP000001192"/>
    </source>
</evidence>
<keyword evidence="2" id="KW-1185">Reference proteome</keyword>
<proteinExistence type="predicted"/>
<accession>B2JVJ7</accession>
<dbReference type="AlphaFoldDB" id="B2JVJ7"/>